<keyword evidence="2" id="KW-0597">Phosphoprotein</keyword>
<dbReference type="RefSeq" id="XP_013919600.1">
    <property type="nucleotide sequence ID" value="XM_014064125.1"/>
</dbReference>
<proteinExistence type="predicted"/>
<dbReference type="OrthoDB" id="9448174at2759"/>
<evidence type="ECO:0000256" key="2">
    <source>
        <dbReference type="ARBA" id="ARBA00022553"/>
    </source>
</evidence>
<evidence type="ECO:0000256" key="1">
    <source>
        <dbReference type="ARBA" id="ARBA00004308"/>
    </source>
</evidence>
<dbReference type="PANTHER" id="PTHR14514">
    <property type="entry name" value="PKA ANCHORING PROTEIN"/>
    <property type="match status" value="1"/>
</dbReference>
<gene>
    <name evidence="6" type="primary">CEP68</name>
</gene>
<reference evidence="6" key="1">
    <citation type="submission" date="2025-08" db="UniProtKB">
        <authorList>
            <consortium name="RefSeq"/>
        </authorList>
    </citation>
    <scope>IDENTIFICATION</scope>
</reference>
<dbReference type="PANTHER" id="PTHR14514:SF2">
    <property type="entry name" value="A-KINASE ANCHOR PROTEIN 6"/>
    <property type="match status" value="1"/>
</dbReference>
<accession>A0A6I9YA08</accession>
<evidence type="ECO:0000313" key="6">
    <source>
        <dbReference type="RefSeq" id="XP_013919600.1"/>
    </source>
</evidence>
<keyword evidence="5" id="KW-1185">Reference proteome</keyword>
<dbReference type="Proteomes" id="UP000504617">
    <property type="component" value="Unplaced"/>
</dbReference>
<dbReference type="Gene3D" id="1.20.58.60">
    <property type="match status" value="1"/>
</dbReference>
<protein>
    <submittedName>
        <fullName evidence="6">Centrosomal protein of 68 kDa</fullName>
    </submittedName>
</protein>
<dbReference type="SUPFAM" id="SSF46966">
    <property type="entry name" value="Spectrin repeat"/>
    <property type="match status" value="1"/>
</dbReference>
<dbReference type="KEGG" id="tsr:106547084"/>
<name>A0A6I9YA08_9SAUR</name>
<keyword evidence="4" id="KW-0472">Membrane</keyword>
<comment type="subcellular location">
    <subcellularLocation>
        <location evidence="1">Endomembrane system</location>
    </subcellularLocation>
</comment>
<keyword evidence="3" id="KW-0677">Repeat</keyword>
<dbReference type="AlphaFoldDB" id="A0A6I9YA08"/>
<organism evidence="5 6">
    <name type="scientific">Thamnophis sirtalis</name>
    <dbReference type="NCBI Taxonomy" id="35019"/>
    <lineage>
        <taxon>Eukaryota</taxon>
        <taxon>Metazoa</taxon>
        <taxon>Chordata</taxon>
        <taxon>Craniata</taxon>
        <taxon>Vertebrata</taxon>
        <taxon>Euteleostomi</taxon>
        <taxon>Lepidosauria</taxon>
        <taxon>Squamata</taxon>
        <taxon>Bifurcata</taxon>
        <taxon>Unidentata</taxon>
        <taxon>Episquamata</taxon>
        <taxon>Toxicofera</taxon>
        <taxon>Serpentes</taxon>
        <taxon>Colubroidea</taxon>
        <taxon>Colubridae</taxon>
        <taxon>Natricinae</taxon>
        <taxon>Thamnophis</taxon>
    </lineage>
</organism>
<dbReference type="GeneID" id="106547084"/>
<evidence type="ECO:0000256" key="3">
    <source>
        <dbReference type="ARBA" id="ARBA00022737"/>
    </source>
</evidence>
<sequence>MEFLYSILLQVSPCLTIQSSDRFYKKKPKYLERKLLIDKNLNGSDMRHFSRSDLNSEKHQDGVKCSDGTKPFHNMLEFSRVLPTKAPTAMFLSPAAGSLSDRDTDCRRQALVIPYSSTPRHLPDKRSPHFSAKMSVLPRNFSSSQPLEDTGFESQELKRSRSVSATGACPSYEMPVPWYQNNLTDYEESSKLGMQKLTPARSCSVAGQMRGMSAFQADYWACAIPDFLPPSPDRQSPLWNPNKEYEDLLDYTYPLRPKYKLPKNLKYSTVHDSGIDLDSLSISPESTLKSVSMWDQEHKTRESPTIQRLSNPFLKKLECSVPVSHYRISPIGKMSLAEGGIDISGRMTPSLSPRCSEPSHSAFVTEECHKKRHGGVSRRRATSGNFLRTTSVLAFQQEWATDDEYLSLPPKLMELETLAQRLAKVTLTIKKPEFGQVQDDFPCISVNGEQLLSEVQGDSSDGNESQWELYSDSFHTCNFQEPDEMDILRDRTSKEQESESRETASTDFLEIRCPEFLSMKEKKDHHSLAQCIKVFCCQLEELIGWLQKVAEVTEQWIPPKPDVESVKASFQNYLELKKDLAKYQALTESVLQDGENLLKCMSTNSPVLQETLGLIAKHSEMLKSHPERLYESILTAMCTLDDGLKKHCDVQKTAVHKDISE</sequence>
<dbReference type="CTD" id="23177"/>
<evidence type="ECO:0000256" key="4">
    <source>
        <dbReference type="ARBA" id="ARBA00023136"/>
    </source>
</evidence>
<evidence type="ECO:0000313" key="5">
    <source>
        <dbReference type="Proteomes" id="UP000504617"/>
    </source>
</evidence>